<keyword evidence="2 5" id="KW-0732">Signal</keyword>
<dbReference type="PANTHER" id="PTHR24369:SF210">
    <property type="entry name" value="CHAOPTIN-RELATED"/>
    <property type="match status" value="1"/>
</dbReference>
<keyword evidence="4" id="KW-0812">Transmembrane</keyword>
<dbReference type="AlphaFoldDB" id="A0A0L7LUV4"/>
<dbReference type="InterPro" id="IPR001611">
    <property type="entry name" value="Leu-rich_rpt"/>
</dbReference>
<feature type="chain" id="PRO_5005573728" evidence="5">
    <location>
        <begin position="31"/>
        <end position="669"/>
    </location>
</feature>
<dbReference type="InterPro" id="IPR003591">
    <property type="entry name" value="Leu-rich_rpt_typical-subtyp"/>
</dbReference>
<reference evidence="7 8" key="1">
    <citation type="journal article" date="2015" name="Genome Biol. Evol.">
        <title>The genome of winter moth (Operophtera brumata) provides a genomic perspective on sexual dimorphism and phenology.</title>
        <authorList>
            <person name="Derks M.F."/>
            <person name="Smit S."/>
            <person name="Salis L."/>
            <person name="Schijlen E."/>
            <person name="Bossers A."/>
            <person name="Mateman C."/>
            <person name="Pijl A.S."/>
            <person name="de Ridder D."/>
            <person name="Groenen M.A."/>
            <person name="Visser M.E."/>
            <person name="Megens H.J."/>
        </authorList>
    </citation>
    <scope>NUCLEOTIDE SEQUENCE [LARGE SCALE GENOMIC DNA]</scope>
    <source>
        <strain evidence="7">WM2013NL</strain>
        <tissue evidence="7">Head and thorax</tissue>
    </source>
</reference>
<dbReference type="Proteomes" id="UP000037510">
    <property type="component" value="Unassembled WGS sequence"/>
</dbReference>
<dbReference type="InterPro" id="IPR050541">
    <property type="entry name" value="LRR_TM_domain-containing"/>
</dbReference>
<dbReference type="Gene3D" id="3.80.10.10">
    <property type="entry name" value="Ribonuclease Inhibitor"/>
    <property type="match status" value="1"/>
</dbReference>
<keyword evidence="3" id="KW-0677">Repeat</keyword>
<accession>A0A0L7LUV4</accession>
<evidence type="ECO:0000256" key="2">
    <source>
        <dbReference type="ARBA" id="ARBA00022729"/>
    </source>
</evidence>
<dbReference type="SMART" id="SM00369">
    <property type="entry name" value="LRR_TYP"/>
    <property type="match status" value="3"/>
</dbReference>
<gene>
    <name evidence="7" type="ORF">OBRU01_00772</name>
</gene>
<evidence type="ECO:0000259" key="6">
    <source>
        <dbReference type="SMART" id="SM00082"/>
    </source>
</evidence>
<organism evidence="7 8">
    <name type="scientific">Operophtera brumata</name>
    <name type="common">Winter moth</name>
    <name type="synonym">Phalaena brumata</name>
    <dbReference type="NCBI Taxonomy" id="104452"/>
    <lineage>
        <taxon>Eukaryota</taxon>
        <taxon>Metazoa</taxon>
        <taxon>Ecdysozoa</taxon>
        <taxon>Arthropoda</taxon>
        <taxon>Hexapoda</taxon>
        <taxon>Insecta</taxon>
        <taxon>Pterygota</taxon>
        <taxon>Neoptera</taxon>
        <taxon>Endopterygota</taxon>
        <taxon>Lepidoptera</taxon>
        <taxon>Glossata</taxon>
        <taxon>Ditrysia</taxon>
        <taxon>Geometroidea</taxon>
        <taxon>Geometridae</taxon>
        <taxon>Larentiinae</taxon>
        <taxon>Operophtera</taxon>
    </lineage>
</organism>
<keyword evidence="8" id="KW-1185">Reference proteome</keyword>
<keyword evidence="1" id="KW-0433">Leucine-rich repeat</keyword>
<dbReference type="GO" id="GO:0005886">
    <property type="term" value="C:plasma membrane"/>
    <property type="evidence" value="ECO:0007669"/>
    <property type="project" value="TreeGrafter"/>
</dbReference>
<feature type="transmembrane region" description="Helical" evidence="4">
    <location>
        <begin position="516"/>
        <end position="538"/>
    </location>
</feature>
<feature type="domain" description="LRRCT" evidence="6">
    <location>
        <begin position="287"/>
        <end position="332"/>
    </location>
</feature>
<dbReference type="EMBL" id="JTDY01000040">
    <property type="protein sequence ID" value="KOB79232.1"/>
    <property type="molecule type" value="Genomic_DNA"/>
</dbReference>
<comment type="caution">
    <text evidence="7">The sequence shown here is derived from an EMBL/GenBank/DDBJ whole genome shotgun (WGS) entry which is preliminary data.</text>
</comment>
<dbReference type="SMART" id="SM00082">
    <property type="entry name" value="LRRCT"/>
    <property type="match status" value="1"/>
</dbReference>
<keyword evidence="4" id="KW-1133">Transmembrane helix</keyword>
<evidence type="ECO:0000256" key="4">
    <source>
        <dbReference type="SAM" id="Phobius"/>
    </source>
</evidence>
<name>A0A0L7LUV4_OPEBR</name>
<evidence type="ECO:0000256" key="1">
    <source>
        <dbReference type="ARBA" id="ARBA00022614"/>
    </source>
</evidence>
<evidence type="ECO:0000256" key="3">
    <source>
        <dbReference type="ARBA" id="ARBA00022737"/>
    </source>
</evidence>
<dbReference type="InterPro" id="IPR000483">
    <property type="entry name" value="Cys-rich_flank_reg_C"/>
</dbReference>
<feature type="signal peptide" evidence="5">
    <location>
        <begin position="1"/>
        <end position="30"/>
    </location>
</feature>
<dbReference type="Pfam" id="PF13855">
    <property type="entry name" value="LRR_8"/>
    <property type="match status" value="1"/>
</dbReference>
<evidence type="ECO:0000256" key="5">
    <source>
        <dbReference type="SAM" id="SignalP"/>
    </source>
</evidence>
<protein>
    <submittedName>
        <fullName evidence="7">Troponin C, isoform</fullName>
    </submittedName>
</protein>
<proteinExistence type="predicted"/>
<dbReference type="PANTHER" id="PTHR24369">
    <property type="entry name" value="ANTIGEN BSP, PUTATIVE-RELATED"/>
    <property type="match status" value="1"/>
</dbReference>
<evidence type="ECO:0000313" key="7">
    <source>
        <dbReference type="EMBL" id="KOB79232.1"/>
    </source>
</evidence>
<evidence type="ECO:0000313" key="8">
    <source>
        <dbReference type="Proteomes" id="UP000037510"/>
    </source>
</evidence>
<dbReference type="STRING" id="104452.A0A0L7LUV4"/>
<dbReference type="SUPFAM" id="SSF52058">
    <property type="entry name" value="L domain-like"/>
    <property type="match status" value="1"/>
</dbReference>
<keyword evidence="4" id="KW-0472">Membrane</keyword>
<dbReference type="InterPro" id="IPR032675">
    <property type="entry name" value="LRR_dom_sf"/>
</dbReference>
<sequence>MVQTIFAVITTASFILIVLMAVKNPTPSPARPVPVQVPRCIPHNCRVICKDAPYNGQYEEDILYAVADAETKCNYVILELNNPSFENNTLPNNWLSRMRSNVYEIAIIEGNLNHLPSGAFMTQFTGSTKTLSLQGLHIKTWDANSLVGLSSLQTLNIVNCEIDCFQANSLRAVDDTLETLTITESGYWDPENVTGSRGFDKLATVDFSYNEFNNILGKDSFVGLEHCKILYLNSCGIVSIGAGAFDYLSSLEVIYLNRNLLVTIPPGLFSNIVLLENPRPRISLQDNFWHCDCSVDDLRQLVRKEILLVEGICTYPSSLNGKTFTDLENFCANETSDLKIPNKATQSAIRYYSSLYDYKVYVNGTCKTKNGKKRGNSNKKIFRLVSPQENSKCSLNNAKDIDVASLTTTLANIYSFNNSNWLKFSFFLKTAQYNAIHIGAAETLDYGLLWFQSDCPNELYCIDSMPSFLRIYNVDKNSQYTFCPMRLSTGDIDNDSCIGYAIDSLETFSESRFMNWLIYITTILLCVCFGAMIVYGLIRMNPTLLKGSKRILFVKHKTVDALVLPPKVPLRNDLISDTALDFNNKEIFTLKLPKMSRMKSVRSNKSSSPSYISALQPSEDQLAEWRISHHFNNDLTISSKSELSTLSWICGDTLYCSLDESDRTYESLK</sequence>